<dbReference type="Proteomes" id="UP000320333">
    <property type="component" value="Unassembled WGS sequence"/>
</dbReference>
<evidence type="ECO:0000313" key="3">
    <source>
        <dbReference type="Proteomes" id="UP000320333"/>
    </source>
</evidence>
<dbReference type="EMBL" id="QEAP01000096">
    <property type="protein sequence ID" value="TPX75071.1"/>
    <property type="molecule type" value="Genomic_DNA"/>
</dbReference>
<evidence type="ECO:0000313" key="2">
    <source>
        <dbReference type="EMBL" id="TPX75071.1"/>
    </source>
</evidence>
<sequence length="287" mass="31940">MGSQFDVCWMNQMNGLQWVELTGGSLILYCYFLTAKSEAKGYMWRTLLACGLSGIFGILLETAFAAANECGNSDPNLAYIIAFNEINWIIHEVTVVLYSLFKSLSVITNQALKNSVYMIMAVLGVIFAALRVNIGVNRFKFNTLGNHEISVAHSWAFISWGIADLVIIVLLVMSTLTYMKNDAGSNISGAFKTILTSSIPRIFVIFINTICIVIVGQFLNPSPTLSNFNHFLWWVKGTYPLIMLIDILLTKDLLMKSKIARESSNGTKSHPSTNAVPSGKNWWLSFH</sequence>
<feature type="transmembrane region" description="Helical" evidence="1">
    <location>
        <begin position="231"/>
        <end position="249"/>
    </location>
</feature>
<keyword evidence="1" id="KW-1133">Transmembrane helix</keyword>
<protein>
    <submittedName>
        <fullName evidence="2">Uncharacterized protein</fullName>
    </submittedName>
</protein>
<proteinExistence type="predicted"/>
<keyword evidence="1" id="KW-0812">Transmembrane</keyword>
<keyword evidence="1" id="KW-0472">Membrane</keyword>
<feature type="transmembrane region" description="Helical" evidence="1">
    <location>
        <begin position="116"/>
        <end position="134"/>
    </location>
</feature>
<accession>A0A507FFE3</accession>
<dbReference type="AlphaFoldDB" id="A0A507FFE3"/>
<feature type="transmembrane region" description="Helical" evidence="1">
    <location>
        <begin position="199"/>
        <end position="219"/>
    </location>
</feature>
<organism evidence="2 3">
    <name type="scientific">Chytriomyces confervae</name>
    <dbReference type="NCBI Taxonomy" id="246404"/>
    <lineage>
        <taxon>Eukaryota</taxon>
        <taxon>Fungi</taxon>
        <taxon>Fungi incertae sedis</taxon>
        <taxon>Chytridiomycota</taxon>
        <taxon>Chytridiomycota incertae sedis</taxon>
        <taxon>Chytridiomycetes</taxon>
        <taxon>Chytridiales</taxon>
        <taxon>Chytriomycetaceae</taxon>
        <taxon>Chytriomyces</taxon>
    </lineage>
</organism>
<keyword evidence="3" id="KW-1185">Reference proteome</keyword>
<feature type="transmembrane region" description="Helical" evidence="1">
    <location>
        <begin position="15"/>
        <end position="34"/>
    </location>
</feature>
<reference evidence="2 3" key="1">
    <citation type="journal article" date="2019" name="Sci. Rep.">
        <title>Comparative genomics of chytrid fungi reveal insights into the obligate biotrophic and pathogenic lifestyle of Synchytrium endobioticum.</title>
        <authorList>
            <person name="van de Vossenberg B.T.L.H."/>
            <person name="Warris S."/>
            <person name="Nguyen H.D.T."/>
            <person name="van Gent-Pelzer M.P.E."/>
            <person name="Joly D.L."/>
            <person name="van de Geest H.C."/>
            <person name="Bonants P.J.M."/>
            <person name="Smith D.S."/>
            <person name="Levesque C.A."/>
            <person name="van der Lee T.A.J."/>
        </authorList>
    </citation>
    <scope>NUCLEOTIDE SEQUENCE [LARGE SCALE GENOMIC DNA]</scope>
    <source>
        <strain evidence="2 3">CBS 675.73</strain>
    </source>
</reference>
<comment type="caution">
    <text evidence="2">The sequence shown here is derived from an EMBL/GenBank/DDBJ whole genome shotgun (WGS) entry which is preliminary data.</text>
</comment>
<dbReference type="OrthoDB" id="2108728at2759"/>
<evidence type="ECO:0000256" key="1">
    <source>
        <dbReference type="SAM" id="Phobius"/>
    </source>
</evidence>
<gene>
    <name evidence="2" type="ORF">CcCBS67573_g03637</name>
</gene>
<feature type="transmembrane region" description="Helical" evidence="1">
    <location>
        <begin position="154"/>
        <end position="178"/>
    </location>
</feature>
<feature type="transmembrane region" description="Helical" evidence="1">
    <location>
        <begin position="86"/>
        <end position="104"/>
    </location>
</feature>
<feature type="transmembrane region" description="Helical" evidence="1">
    <location>
        <begin position="46"/>
        <end position="66"/>
    </location>
</feature>
<name>A0A507FFE3_9FUNG</name>